<dbReference type="Proteomes" id="UP000823900">
    <property type="component" value="Unassembled WGS sequence"/>
</dbReference>
<evidence type="ECO:0000259" key="7">
    <source>
        <dbReference type="Pfam" id="PF08281"/>
    </source>
</evidence>
<comment type="similarity">
    <text evidence="1">Belongs to the sigma-70 factor family. ECF subfamily.</text>
</comment>
<keyword evidence="2" id="KW-0805">Transcription regulation</keyword>
<dbReference type="InterPro" id="IPR013325">
    <property type="entry name" value="RNA_pol_sigma_r2"/>
</dbReference>
<sequence>MLFMAMMSLGGEKPSPDKAGGRQDTDEALLERVGKGDEDAFRQLYQNTDRTIYSYILSIVKNVQDAEEIMQETYLKVWTSAAAYRPQGKPLAWMFTIAKNICYMKFREKKHEADVGLDDLTGEETGEFCPQLENAADKLALQAALEILKEDERQIVLLHASAGMKHREIAANLKMPLATVLSKYNRAMKKMEKFLGKEE</sequence>
<dbReference type="InterPro" id="IPR013324">
    <property type="entry name" value="RNA_pol_sigma_r3/r4-like"/>
</dbReference>
<name>A0A9D2HJY3_9FIRM</name>
<dbReference type="InterPro" id="IPR013249">
    <property type="entry name" value="RNA_pol_sigma70_r4_t2"/>
</dbReference>
<protein>
    <submittedName>
        <fullName evidence="8">RNA polymerase sigma factor</fullName>
    </submittedName>
</protein>
<accession>A0A9D2HJY3</accession>
<gene>
    <name evidence="8" type="ORF">IAA07_08480</name>
</gene>
<dbReference type="InterPro" id="IPR039425">
    <property type="entry name" value="RNA_pol_sigma-70-like"/>
</dbReference>
<dbReference type="SUPFAM" id="SSF88659">
    <property type="entry name" value="Sigma3 and sigma4 domains of RNA polymerase sigma factors"/>
    <property type="match status" value="1"/>
</dbReference>
<dbReference type="GO" id="GO:0003677">
    <property type="term" value="F:DNA binding"/>
    <property type="evidence" value="ECO:0007669"/>
    <property type="project" value="UniProtKB-KW"/>
</dbReference>
<dbReference type="NCBIfam" id="TIGR02937">
    <property type="entry name" value="sigma70-ECF"/>
    <property type="match status" value="1"/>
</dbReference>
<comment type="caution">
    <text evidence="8">The sequence shown here is derived from an EMBL/GenBank/DDBJ whole genome shotgun (WGS) entry which is preliminary data.</text>
</comment>
<keyword evidence="4" id="KW-0238">DNA-binding</keyword>
<evidence type="ECO:0000256" key="1">
    <source>
        <dbReference type="ARBA" id="ARBA00010641"/>
    </source>
</evidence>
<dbReference type="InterPro" id="IPR014284">
    <property type="entry name" value="RNA_pol_sigma-70_dom"/>
</dbReference>
<dbReference type="PANTHER" id="PTHR43133">
    <property type="entry name" value="RNA POLYMERASE ECF-TYPE SIGMA FACTO"/>
    <property type="match status" value="1"/>
</dbReference>
<dbReference type="PANTHER" id="PTHR43133:SF8">
    <property type="entry name" value="RNA POLYMERASE SIGMA FACTOR HI_1459-RELATED"/>
    <property type="match status" value="1"/>
</dbReference>
<dbReference type="Gene3D" id="1.10.1740.10">
    <property type="match status" value="1"/>
</dbReference>
<dbReference type="GO" id="GO:0016987">
    <property type="term" value="F:sigma factor activity"/>
    <property type="evidence" value="ECO:0007669"/>
    <property type="project" value="UniProtKB-KW"/>
</dbReference>
<dbReference type="Pfam" id="PF08281">
    <property type="entry name" value="Sigma70_r4_2"/>
    <property type="match status" value="1"/>
</dbReference>
<evidence type="ECO:0000259" key="6">
    <source>
        <dbReference type="Pfam" id="PF04542"/>
    </source>
</evidence>
<evidence type="ECO:0000256" key="5">
    <source>
        <dbReference type="ARBA" id="ARBA00023163"/>
    </source>
</evidence>
<proteinExistence type="inferred from homology"/>
<evidence type="ECO:0000256" key="2">
    <source>
        <dbReference type="ARBA" id="ARBA00023015"/>
    </source>
</evidence>
<keyword evidence="5" id="KW-0804">Transcription</keyword>
<feature type="domain" description="RNA polymerase sigma-70 region 2" evidence="6">
    <location>
        <begin position="44"/>
        <end position="110"/>
    </location>
</feature>
<dbReference type="Gene3D" id="1.10.10.10">
    <property type="entry name" value="Winged helix-like DNA-binding domain superfamily/Winged helix DNA-binding domain"/>
    <property type="match status" value="1"/>
</dbReference>
<reference evidence="8" key="1">
    <citation type="journal article" date="2021" name="PeerJ">
        <title>Extensive microbial diversity within the chicken gut microbiome revealed by metagenomics and culture.</title>
        <authorList>
            <person name="Gilroy R."/>
            <person name="Ravi A."/>
            <person name="Getino M."/>
            <person name="Pursley I."/>
            <person name="Horton D.L."/>
            <person name="Alikhan N.F."/>
            <person name="Baker D."/>
            <person name="Gharbi K."/>
            <person name="Hall N."/>
            <person name="Watson M."/>
            <person name="Adriaenssens E.M."/>
            <person name="Foster-Nyarko E."/>
            <person name="Jarju S."/>
            <person name="Secka A."/>
            <person name="Antonio M."/>
            <person name="Oren A."/>
            <person name="Chaudhuri R.R."/>
            <person name="La Ragione R."/>
            <person name="Hildebrand F."/>
            <person name="Pallen M.J."/>
        </authorList>
    </citation>
    <scope>NUCLEOTIDE SEQUENCE</scope>
    <source>
        <strain evidence="8">CHK178-16964</strain>
    </source>
</reference>
<reference evidence="8" key="2">
    <citation type="submission" date="2021-04" db="EMBL/GenBank/DDBJ databases">
        <authorList>
            <person name="Gilroy R."/>
        </authorList>
    </citation>
    <scope>NUCLEOTIDE SEQUENCE</scope>
    <source>
        <strain evidence="8">CHK178-16964</strain>
    </source>
</reference>
<dbReference type="SUPFAM" id="SSF88946">
    <property type="entry name" value="Sigma2 domain of RNA polymerase sigma factors"/>
    <property type="match status" value="1"/>
</dbReference>
<dbReference type="InterPro" id="IPR036388">
    <property type="entry name" value="WH-like_DNA-bd_sf"/>
</dbReference>
<dbReference type="InterPro" id="IPR007627">
    <property type="entry name" value="RNA_pol_sigma70_r2"/>
</dbReference>
<evidence type="ECO:0000313" key="9">
    <source>
        <dbReference type="Proteomes" id="UP000823900"/>
    </source>
</evidence>
<dbReference type="AlphaFoldDB" id="A0A9D2HJY3"/>
<evidence type="ECO:0000256" key="3">
    <source>
        <dbReference type="ARBA" id="ARBA00023082"/>
    </source>
</evidence>
<dbReference type="EMBL" id="DWZA01000073">
    <property type="protein sequence ID" value="HJA71593.1"/>
    <property type="molecule type" value="Genomic_DNA"/>
</dbReference>
<dbReference type="Pfam" id="PF04542">
    <property type="entry name" value="Sigma70_r2"/>
    <property type="match status" value="1"/>
</dbReference>
<evidence type="ECO:0000313" key="8">
    <source>
        <dbReference type="EMBL" id="HJA71593.1"/>
    </source>
</evidence>
<evidence type="ECO:0000256" key="4">
    <source>
        <dbReference type="ARBA" id="ARBA00023125"/>
    </source>
</evidence>
<feature type="domain" description="RNA polymerase sigma factor 70 region 4 type 2" evidence="7">
    <location>
        <begin position="139"/>
        <end position="191"/>
    </location>
</feature>
<dbReference type="GO" id="GO:0006352">
    <property type="term" value="P:DNA-templated transcription initiation"/>
    <property type="evidence" value="ECO:0007669"/>
    <property type="project" value="InterPro"/>
</dbReference>
<organism evidence="8 9">
    <name type="scientific">Candidatus Lachnoclostridium stercoravium</name>
    <dbReference type="NCBI Taxonomy" id="2838633"/>
    <lineage>
        <taxon>Bacteria</taxon>
        <taxon>Bacillati</taxon>
        <taxon>Bacillota</taxon>
        <taxon>Clostridia</taxon>
        <taxon>Lachnospirales</taxon>
        <taxon>Lachnospiraceae</taxon>
    </lineage>
</organism>
<keyword evidence="3" id="KW-0731">Sigma factor</keyword>